<protein>
    <recommendedName>
        <fullName evidence="4">DUF481 domain-containing protein</fullName>
    </recommendedName>
</protein>
<sequence>MKSFLAFFLLITLSFSAEIEVQDVSKANINSILIFSSQEGLNSGIYHFNKKGISLHTYHLPLKYHFPSNTNWNYFINGDLSFSRAYVSEHAVEPITTEIAKDTSIETYIGGIGGGVRYTYTEGLSSTFGFEVLWSRTGVKLGQIDVEQTVKNLLDNNFNNHITYKFKSTLDYYSVVNDFKIYADLQYRLYETKTDFSFDQLSDFRSESSVISISTGFETPRLVNFGTNYLTLEGRVHEHFLFGTVANTTAVNRYTSMSSTLYLYVPEHLKYIERFFIEVSSSQSEALEAYNIGIGFSVNF</sequence>
<dbReference type="RefSeq" id="WP_193113418.1">
    <property type="nucleotide sequence ID" value="NZ_CP041165.1"/>
</dbReference>
<name>A0A7M1AXA0_9BACT</name>
<dbReference type="EMBL" id="CP041165">
    <property type="protein sequence ID" value="QOP42097.1"/>
    <property type="molecule type" value="Genomic_DNA"/>
</dbReference>
<accession>A0A7M1AXA0</accession>
<keyword evidence="1" id="KW-0732">Signal</keyword>
<evidence type="ECO:0000256" key="1">
    <source>
        <dbReference type="SAM" id="SignalP"/>
    </source>
</evidence>
<proteinExistence type="predicted"/>
<feature type="signal peptide" evidence="1">
    <location>
        <begin position="1"/>
        <end position="17"/>
    </location>
</feature>
<keyword evidence="3" id="KW-1185">Reference proteome</keyword>
<organism evidence="2 3">
    <name type="scientific">Sulfurimonas marina</name>
    <dbReference type="NCBI Taxonomy" id="2590551"/>
    <lineage>
        <taxon>Bacteria</taxon>
        <taxon>Pseudomonadati</taxon>
        <taxon>Campylobacterota</taxon>
        <taxon>Epsilonproteobacteria</taxon>
        <taxon>Campylobacterales</taxon>
        <taxon>Sulfurimonadaceae</taxon>
        <taxon>Sulfurimonas</taxon>
    </lineage>
</organism>
<dbReference type="Proteomes" id="UP000593910">
    <property type="component" value="Chromosome"/>
</dbReference>
<gene>
    <name evidence="2" type="ORF">FJR03_10245</name>
</gene>
<evidence type="ECO:0000313" key="3">
    <source>
        <dbReference type="Proteomes" id="UP000593910"/>
    </source>
</evidence>
<dbReference type="AlphaFoldDB" id="A0A7M1AXA0"/>
<dbReference type="KEGG" id="smax:FJR03_10245"/>
<evidence type="ECO:0008006" key="4">
    <source>
        <dbReference type="Google" id="ProtNLM"/>
    </source>
</evidence>
<reference evidence="2 3" key="1">
    <citation type="submission" date="2019-06" db="EMBL/GenBank/DDBJ databases">
        <title>Sulfurimonas gotlandica sp. nov., a chemoautotrophic and psychrotolerant epsilonproteobacterium isolated from a pelagic redoxcline, and an emended description of the genus Sulfurimonas.</title>
        <authorList>
            <person name="Wang S."/>
            <person name="Jiang L."/>
            <person name="Shao Z."/>
        </authorList>
    </citation>
    <scope>NUCLEOTIDE SEQUENCE [LARGE SCALE GENOMIC DNA]</scope>
    <source>
        <strain evidence="2 3">B2</strain>
    </source>
</reference>
<feature type="chain" id="PRO_5032780813" description="DUF481 domain-containing protein" evidence="1">
    <location>
        <begin position="18"/>
        <end position="300"/>
    </location>
</feature>
<evidence type="ECO:0000313" key="2">
    <source>
        <dbReference type="EMBL" id="QOP42097.1"/>
    </source>
</evidence>